<keyword evidence="4" id="KW-0430">Lectin</keyword>
<proteinExistence type="predicted"/>
<dbReference type="Proteomes" id="UP000800096">
    <property type="component" value="Unassembled WGS sequence"/>
</dbReference>
<dbReference type="GO" id="GO:0004553">
    <property type="term" value="F:hydrolase activity, hydrolyzing O-glycosyl compounds"/>
    <property type="evidence" value="ECO:0007669"/>
    <property type="project" value="InterPro"/>
</dbReference>
<feature type="compositionally biased region" description="Basic and acidic residues" evidence="1">
    <location>
        <begin position="1"/>
        <end position="12"/>
    </location>
</feature>
<feature type="compositionally biased region" description="Low complexity" evidence="1">
    <location>
        <begin position="53"/>
        <end position="70"/>
    </location>
</feature>
<dbReference type="SUPFAM" id="SSF49899">
    <property type="entry name" value="Concanavalin A-like lectins/glucanases"/>
    <property type="match status" value="1"/>
</dbReference>
<evidence type="ECO:0000313" key="5">
    <source>
        <dbReference type="Proteomes" id="UP000800096"/>
    </source>
</evidence>
<keyword evidence="5" id="KW-1185">Reference proteome</keyword>
<protein>
    <submittedName>
        <fullName evidence="4">Concanavalin A-like lectin/glucanase domain-containing protein</fullName>
    </submittedName>
</protein>
<evidence type="ECO:0000313" key="4">
    <source>
        <dbReference type="EMBL" id="KAF1916985.1"/>
    </source>
</evidence>
<reference evidence="4" key="1">
    <citation type="journal article" date="2020" name="Stud. Mycol.">
        <title>101 Dothideomycetes genomes: a test case for predicting lifestyles and emergence of pathogens.</title>
        <authorList>
            <person name="Haridas S."/>
            <person name="Albert R."/>
            <person name="Binder M."/>
            <person name="Bloem J."/>
            <person name="Labutti K."/>
            <person name="Salamov A."/>
            <person name="Andreopoulos B."/>
            <person name="Baker S."/>
            <person name="Barry K."/>
            <person name="Bills G."/>
            <person name="Bluhm B."/>
            <person name="Cannon C."/>
            <person name="Castanera R."/>
            <person name="Culley D."/>
            <person name="Daum C."/>
            <person name="Ezra D."/>
            <person name="Gonzalez J."/>
            <person name="Henrissat B."/>
            <person name="Kuo A."/>
            <person name="Liang C."/>
            <person name="Lipzen A."/>
            <person name="Lutzoni F."/>
            <person name="Magnuson J."/>
            <person name="Mondo S."/>
            <person name="Nolan M."/>
            <person name="Ohm R."/>
            <person name="Pangilinan J."/>
            <person name="Park H.-J."/>
            <person name="Ramirez L."/>
            <person name="Alfaro M."/>
            <person name="Sun H."/>
            <person name="Tritt A."/>
            <person name="Yoshinaga Y."/>
            <person name="Zwiers L.-H."/>
            <person name="Turgeon B."/>
            <person name="Goodwin S."/>
            <person name="Spatafora J."/>
            <person name="Crous P."/>
            <person name="Grigoriev I."/>
        </authorList>
    </citation>
    <scope>NUCLEOTIDE SEQUENCE</scope>
    <source>
        <strain evidence="4">HMLAC05119</strain>
    </source>
</reference>
<dbReference type="AlphaFoldDB" id="A0A6A5QMW7"/>
<keyword evidence="2" id="KW-1133">Transmembrane helix</keyword>
<evidence type="ECO:0000259" key="3">
    <source>
        <dbReference type="PROSITE" id="PS51762"/>
    </source>
</evidence>
<dbReference type="InterPro" id="IPR000757">
    <property type="entry name" value="Beta-glucanase-like"/>
</dbReference>
<dbReference type="EMBL" id="ML979135">
    <property type="protein sequence ID" value="KAF1916985.1"/>
    <property type="molecule type" value="Genomic_DNA"/>
</dbReference>
<accession>A0A6A5QMW7</accession>
<feature type="compositionally biased region" description="Low complexity" evidence="1">
    <location>
        <begin position="21"/>
        <end position="32"/>
    </location>
</feature>
<dbReference type="FunFam" id="2.60.120.200:FF:000178">
    <property type="entry name" value="Glycoside hydrolase family 16 protein"/>
    <property type="match status" value="1"/>
</dbReference>
<gene>
    <name evidence="4" type="ORF">BDU57DRAFT_251841</name>
</gene>
<name>A0A6A5QMW7_AMPQU</name>
<dbReference type="OrthoDB" id="4781at2759"/>
<keyword evidence="2" id="KW-0472">Membrane</keyword>
<dbReference type="InterPro" id="IPR050546">
    <property type="entry name" value="Glycosyl_Hydrlase_16"/>
</dbReference>
<dbReference type="InterPro" id="IPR013320">
    <property type="entry name" value="ConA-like_dom_sf"/>
</dbReference>
<dbReference type="Gene3D" id="2.60.120.200">
    <property type="match status" value="1"/>
</dbReference>
<dbReference type="GO" id="GO:0005975">
    <property type="term" value="P:carbohydrate metabolic process"/>
    <property type="evidence" value="ECO:0007669"/>
    <property type="project" value="InterPro"/>
</dbReference>
<dbReference type="PANTHER" id="PTHR10963">
    <property type="entry name" value="GLYCOSYL HYDROLASE-RELATED"/>
    <property type="match status" value="1"/>
</dbReference>
<feature type="transmembrane region" description="Helical" evidence="2">
    <location>
        <begin position="106"/>
        <end position="127"/>
    </location>
</feature>
<evidence type="ECO:0000256" key="1">
    <source>
        <dbReference type="SAM" id="MobiDB-lite"/>
    </source>
</evidence>
<feature type="region of interest" description="Disordered" evidence="1">
    <location>
        <begin position="1"/>
        <end position="70"/>
    </location>
</feature>
<dbReference type="PROSITE" id="PS51762">
    <property type="entry name" value="GH16_2"/>
    <property type="match status" value="1"/>
</dbReference>
<sequence>MSNYDPEKRSDEPSTQQPDVSKSTAGDASSADAAHDTDNPFATPGTHTPHPNPSISGSRPGSAISSRGSSSGYDYFPRGAYFRSRRVKKGEIERPWIEKKDPREKWMTIIPLIGLFLGCCAVGIIIWDGVRHIAVHKYCKVLDEDFSSWNSNIWTKEVEVGGYGNGQFEMTTDTDENVFVKDGILTIKPTLQNQTILETDYVLDLRGQGCTGSKWTDCVASTNTTNGTIINPVKSGRINSKLGASIKFGRVEVVAKLPAGDWLWPAIWMLPRDNVYGEWPRSGEIDILESRGNNYTYEQGGNDIASSTLHFGPDSDHDGWWRNNVKRKALHTTYAADFNVFGVEWSEKYIFTYINSRLLQVIFTHFDEPFWTYGQFPLADTNGTRLENPWARTQSNTSPFDQDFYVVINLAVGGENGWFRDGKSGKPWLDRSPTSKKDFWNAKDQWYPTWQDGGQMQVKSVKMWQQSGHNGCTA</sequence>
<organism evidence="4 5">
    <name type="scientific">Ampelomyces quisqualis</name>
    <name type="common">Powdery mildew agent</name>
    <dbReference type="NCBI Taxonomy" id="50730"/>
    <lineage>
        <taxon>Eukaryota</taxon>
        <taxon>Fungi</taxon>
        <taxon>Dikarya</taxon>
        <taxon>Ascomycota</taxon>
        <taxon>Pezizomycotina</taxon>
        <taxon>Dothideomycetes</taxon>
        <taxon>Pleosporomycetidae</taxon>
        <taxon>Pleosporales</taxon>
        <taxon>Pleosporineae</taxon>
        <taxon>Phaeosphaeriaceae</taxon>
        <taxon>Ampelomyces</taxon>
    </lineage>
</organism>
<keyword evidence="2" id="KW-0812">Transmembrane</keyword>
<dbReference type="Pfam" id="PF00722">
    <property type="entry name" value="Glyco_hydro_16"/>
    <property type="match status" value="1"/>
</dbReference>
<evidence type="ECO:0000256" key="2">
    <source>
        <dbReference type="SAM" id="Phobius"/>
    </source>
</evidence>
<dbReference type="GO" id="GO:0030246">
    <property type="term" value="F:carbohydrate binding"/>
    <property type="evidence" value="ECO:0007669"/>
    <property type="project" value="UniProtKB-KW"/>
</dbReference>
<feature type="domain" description="GH16" evidence="3">
    <location>
        <begin position="125"/>
        <end position="469"/>
    </location>
</feature>
<dbReference type="PANTHER" id="PTHR10963:SF62">
    <property type="entry name" value="GLUCAN 1,3-BETA-GLUCOSIDASE"/>
    <property type="match status" value="1"/>
</dbReference>